<dbReference type="Proteomes" id="UP000307541">
    <property type="component" value="Unassembled WGS sequence"/>
</dbReference>
<comment type="caution">
    <text evidence="1">The sequence shown here is derived from an EMBL/GenBank/DDBJ whole genome shotgun (WGS) entry which is preliminary data.</text>
</comment>
<organism evidence="1 2">
    <name type="scientific">Pseudomonas leptonychotis</name>
    <dbReference type="NCBI Taxonomy" id="2448482"/>
    <lineage>
        <taxon>Bacteria</taxon>
        <taxon>Pseudomonadati</taxon>
        <taxon>Pseudomonadota</taxon>
        <taxon>Gammaproteobacteria</taxon>
        <taxon>Pseudomonadales</taxon>
        <taxon>Pseudomonadaceae</taxon>
        <taxon>Pseudomonas</taxon>
    </lineage>
</organism>
<reference evidence="1 2" key="1">
    <citation type="submission" date="2018-10" db="EMBL/GenBank/DDBJ databases">
        <title>Pseudomonas leptonychotis sp. nov., isolated from Weddell seals in Antarctica.</title>
        <authorList>
            <person name="Novakova D."/>
            <person name="Svec P."/>
            <person name="Kralova S."/>
            <person name="Kristofova L."/>
            <person name="Zeman M."/>
            <person name="Pantucek R."/>
            <person name="Maslanova I."/>
            <person name="Sedlacek I."/>
        </authorList>
    </citation>
    <scope>NUCLEOTIDE SEQUENCE [LARGE SCALE GENOMIC DNA]</scope>
    <source>
        <strain evidence="1 2">CCM 8849</strain>
    </source>
</reference>
<evidence type="ECO:0000313" key="1">
    <source>
        <dbReference type="EMBL" id="TIH09146.1"/>
    </source>
</evidence>
<accession>A0A4T2A1Z9</accession>
<dbReference type="RefSeq" id="WP_136662430.1">
    <property type="nucleotide sequence ID" value="NZ_RFLV01000001.1"/>
</dbReference>
<gene>
    <name evidence="1" type="ORF">D8779_00020</name>
</gene>
<sequence>MNYEKHIEKILETLLGLESKGDIVITTTTPKSIAQAIFHSSIELLLNNKEQSETLIECDIPYLLEETATHLSAVFLQSESHSNKIVNAFYHRLLQRLNMREIAEMIWHETPFEIALLSYYCIELNNSDSRDLEYLEWRKKYYAK</sequence>
<dbReference type="EMBL" id="RFLV01000001">
    <property type="protein sequence ID" value="TIH09146.1"/>
    <property type="molecule type" value="Genomic_DNA"/>
</dbReference>
<dbReference type="OrthoDB" id="6711008at2"/>
<dbReference type="AlphaFoldDB" id="A0A4T2A1Z9"/>
<keyword evidence="2" id="KW-1185">Reference proteome</keyword>
<proteinExistence type="predicted"/>
<protein>
    <submittedName>
        <fullName evidence="1">Uncharacterized protein</fullName>
    </submittedName>
</protein>
<name>A0A4T2A1Z9_9PSED</name>
<evidence type="ECO:0000313" key="2">
    <source>
        <dbReference type="Proteomes" id="UP000307541"/>
    </source>
</evidence>